<dbReference type="InterPro" id="IPR002035">
    <property type="entry name" value="VWF_A"/>
</dbReference>
<dbReference type="CDD" id="cd00198">
    <property type="entry name" value="vWFA"/>
    <property type="match status" value="1"/>
</dbReference>
<organism evidence="4 5">
    <name type="scientific">Photobacterium damselae</name>
    <dbReference type="NCBI Taxonomy" id="38293"/>
    <lineage>
        <taxon>Bacteria</taxon>
        <taxon>Pseudomonadati</taxon>
        <taxon>Pseudomonadota</taxon>
        <taxon>Gammaproteobacteria</taxon>
        <taxon>Vibrionales</taxon>
        <taxon>Vibrionaceae</taxon>
        <taxon>Photobacterium</taxon>
    </lineage>
</organism>
<dbReference type="InterPro" id="IPR013783">
    <property type="entry name" value="Ig-like_fold"/>
</dbReference>
<dbReference type="Pfam" id="PF00353">
    <property type="entry name" value="HemolysinCabind"/>
    <property type="match status" value="3"/>
</dbReference>
<dbReference type="PROSITE" id="PS00330">
    <property type="entry name" value="HEMOLYSIN_CALCIUM"/>
    <property type="match status" value="3"/>
</dbReference>
<dbReference type="InterPro" id="IPR018511">
    <property type="entry name" value="Hemolysin-typ_Ca-bd_CS"/>
</dbReference>
<dbReference type="InterPro" id="IPR049826">
    <property type="entry name" value="Ig-like_ice"/>
</dbReference>
<evidence type="ECO:0000256" key="1">
    <source>
        <dbReference type="ARBA" id="ARBA00022837"/>
    </source>
</evidence>
<dbReference type="EMBL" id="UATL01000005">
    <property type="protein sequence ID" value="SPY43903.1"/>
    <property type="molecule type" value="Genomic_DNA"/>
</dbReference>
<dbReference type="EC" id="3.4.24.40" evidence="4"/>
<dbReference type="NCBIfam" id="NF012196">
    <property type="entry name" value="Ig_like_ice"/>
    <property type="match status" value="30"/>
</dbReference>
<sequence>MNIIDLRDDLVVESVQGSVYTIDNKGNLVQLYAGSHLNKGDKVILQNDASFDALVHNQTVTFDNSADNMTVEDLKNLLNQQYAATVHQNYINQSQPDDDLASSLLVKQSHSVDHQISNNVTLDTIHRMIEDGQDPTLAQPKPAAGNELSSSAPGSVYIDYDNDQMLAEAGHDTAYKPTNNQERKDYIGGDESLFLPPLHAGVQILSIAEDNVINESEAHSKVSITGTVSQDVKVGDIVELSLDKQPIGHATVTLVDGELVWTTSVDGSTLVNANLDLVTATVTTHDSHGRTVSATDDHTYSIDTDIAAKITITSIATDDVINADEAYSKVPVTGTVGADVKAGDTVIVMVDGHKVGETQVVEQDGKLTWTAQVDGSVLEHASADSVKATVTTTDAAGNSATATDDHTYSIDTDIAAKITITSIATDDVINADEAHSKVPVTGTVGADVKAGDTVIVMVDGHKVGETQVVEQDGKLTWTAQVDGSVLEHASADSVKATVTITDAAGNRATATDDHLYSIDTDIAAKITITSIATDDVINADEAHSKVPVTGTVGADAKAGDTVMVMVDGHKVGETQVVEQDGKLTWTAQVDGSVLEHASADSVKATVTTTDAAGNRATATDDHTYSIDTDIAAKITITSIATDDVINADEAQSKVPVTGTVGADVKAGDTVIVMVDGHKVGETQVVEQDGKLTWTAQVDGSVLEHASADSVKATVTTTDAAGNSATATDDHLYSIDTDIAAKITITSIATDDVINADEAHSKVPVTGTVGADVKAGDTVIVMVDGHKVGETQVVEQDGKLTWTAQVDGSVLEHASTDSVKATVTTTDAAGNRATATDDHTYSIDTDIAAKITITSIATDDVINADEAQSKVPVTGTVGADVKAGDTVIVMVDGHKVGETQVVEQDGKLTWTAQVDGSVLEHASADSVKATVTTTDAAGNSATATDDHLYSIDTDIAAKITITSIATDDVINADEAHSKVPVTGTVGADVKAGDTVIVMVDGHKVGETQVVEQDGKLTWTAQVDGSVLEHASTDSVKATVTTTDAAGNRATATDDHLYNIDTDIAAKITITSIATDDVINADEAHSKVPVTGTVGADVKAGDTVTVIVDGKTVGTTTVENHDGKLTWTAQVDGSVLEHASADSVKATVTTTDAAGNRATATDDHTYSIDTDIAAKITISSIATDDVVNADEAHSKVPVTGTVGADVKAGDTVTVIVDGKTVGTTTVENHDGKLTWTAQVDGSVLEHASTDSVKATVTTTDAAGNRATATDDHLYSIDTDITAKITITSIATDDVINADEAHSKVPVTGTVGADVKAGDTVTVIVDGKTVGTTTVENHDGKLTWTAQVDGSVLEHASADSVKATVTTTDAAGNRATATDDHTYSIDTDIAAKITITSIATDDVVNADEAHSKVPVTGTVGADVKAGDTVTVIVDGKTVGTTTVENRDGKLTWTAQVDGSVLEHASADSVKATVTTTDAAGNRATATDDHLYSIDTDIAAKITITSIATDDVINADEAHSKVPVTGTVGADVKAGDTVTVIVDGKTVGTTTVENHDGKLTWTAQVDGSVLEHASTDSVKATVTTTDAAGNRATATDDHLYSIDTDIAAKITITSIATDDVINADEAHSKVPVTGTVGADVKADDTVTVIVDGKTVGTTTVENHDGKLTWTAQVDGSVLEHASADSVKATVTTTDAAGNRATATDDHLYSIDTDIAAKITITSIATDDVINADEAHSKVPVTGTVGADVKAGDTVTVIVDGKTVGTTTVENHDGKLTWTAQVDGSVLEHASADSVKATVTTTDAAGNRATATDDHLYNIDTDIAAKITITSIATDDVVNADEAHSKVPVTGTVGADVKAGDTVIVMVDGHKVGETQVVEQDGKLTWTAQVDGSVLEHASADSVKATVTTTDAAGNSATATDDHTYSIDTDIAAKITITSIATDDVVNADEAHSKVPVTGTVGADVKAGDTVTVIVDGKTVGTTTVENHDGKLTWTAQVDGSVLEHASTDSVKATVTTTDAAGNSATATDDHTYSIDTDIAAKITITSIATDDVVNADEAHSKVPVTGTVGADVKAGDTVTVIVDGKTVGTATVENHDGKLTWTAQVDGSVLEHASADSVKATVTTTDAAGNRAIATDDHTYSIDTDIAAKITISSIATDDVVNADEAHSKVPVTGTVGADVKAGDTVTVIVDGKTVGTTTVENHDGKLTWTAQVDGSVLEHASTDSVKATVTTTDAAGNSATATDDHTYSIDTDIAAKITITSIATDDVVNADEAHSKVPVTGTVGADVKAGDTVTVIVDGKTVGTTTVENHDGKLTWTAQVDGSVLEHASADSVKATVTTTDAAGNRAIATDDHTYSIDTDIAAKITISSIATDDVVNADEAHSKVPVTGTVGADVKAGDTVIVMVDGHKVGETQVEEQDGKLTWTAQVDGSVLEHASTDSVKATVTTTDAAGNRATATDDHTYSIDTDIAAKITITSIATDDVINADEAHSKVPVTGTVGADVKAGDTVIVMVDGHKVGETQVEEQDGKLTWTAQVDGSVLEHASTDSVKATVTTTDAAGNRATATDDHTYSIDTDIVAKITITSIATDDVINADEAHSKVPVTGTVGADVKAGDTVIVMVDGHKVGETQVVEQDGKLTWTAQVDGSVLEHASTDSVKATVTTTDAAGNRATATDDHLYNIDTDIAAKITITSIATDDVVNADEAHSKVPVTGTVGADVKVGDTVTVIVDGKTVGTTTVENHDGKLTWTAQVDGSVLEHASTDSVKTTVTTTDAAGNSATATDDHTYSIDTDIAAKITITSIATDDVINADEAHSKVPVTGTVGADVKAGDTVTVIVDGKTVGTTTVENHDGKLTWTAQVDGSVLEHASADSVKATVTTTDAAGNSATATDDHTYSIDTDIAAKITITSIATDDVINADEAHSKVPVTGTVGADVKAGDTVIVMVDGHKVGETQVVEQDGKLTWTAQVDGSVLEHASADSVKATVTTTDAAGNRATATDDHLYSIDTDIAAKITITSIATDDVVNADEAHSKVPVTGTVGADVKAGDTVTVIVDGKAVGTTTVENHDGKLTWTAQVDGSVLEHASADSVKATVTTTDAAGNRAIATDDHTYSIDTDIAASITITSIATDDNVTGPDSEHSQTIIGTVGGDVQEGDHVIVSLDGKVLGTATVQADKSWSLNVDGKVLLDAGSDSVTAMVDIRDAAGNQAHATATHDYTVDVSASIDIDPITGDNIITQKEGHEKVLDVTGKVGGQAREGDEVTVTIGNNKYITHVQKDLTWSIAVAGMDILHANQAIASVTTSYSSHNVTVDADEPYKVDIGALVTIDSIAEDNIVTQAEGKSSVVINGSVGGDVKDGDIVTLTIDGQQFTGEAKDGRYQITVEGSALLKDSDRIVEASVTTTDGAHHSASDTAEKSYQIDGVVIQADNGDNTIVGTVGSDLLIGDLDPAKIVDVPTNVNFVIDTSGSMYYGRLLNLDSIHMNSAEKYKVFVNYGATLTAADGTQLYNGSSQSGWVTVTYDQMKAGLQYDGYRAEDPIYIKSSIGEDQTYKLTDFPSVFDMTKQAYQVLVDEILTNTNDKSSLNFNVVTFNSTVGGDSSFHYDAESNSFVNSRGTDIHNYLNSLIAGGGTEFEAPLKTISDHIVTDGNTRNVVYFLTDGKDNTGFSNSANNSDYAALKHAEVISIAVGPSGDADQVNQIAQLGEGYNNNNDSEPSYSKVITNTNELTDIFKDIGQHFIPGSDTITGSDDNDVLVGDALNIHWMYDEGLLHGQYHEPVKGKVDTYPATIIKQYLADEAHNGDTNKVLTSDINHFIADHLDKFGNNEYGGNDHISGGKGNDILIGDGGNDTLDGGLGDDLLDGGLGNDFLTGGAGNDTFIWSDRSLVAKDSANNNPIDHIKDFAIGEDKIDLTDILDKSDNTTIDDLLKHVSAEIKDVGKDDKADVVLTVHNSDSSKQATIVLDDFASHSDLTGITSSNEIVQHLFNDHVFK</sequence>
<evidence type="ECO:0000313" key="5">
    <source>
        <dbReference type="Proteomes" id="UP000251647"/>
    </source>
</evidence>
<dbReference type="SUPFAM" id="SSF51120">
    <property type="entry name" value="beta-Roll"/>
    <property type="match status" value="1"/>
</dbReference>
<accession>A0A2X1XN51</accession>
<proteinExistence type="predicted"/>
<feature type="domain" description="VWFA" evidence="3">
    <location>
        <begin position="3543"/>
        <end position="3729"/>
    </location>
</feature>
<dbReference type="InterPro" id="IPR005824">
    <property type="entry name" value="KOW"/>
</dbReference>
<dbReference type="InterPro" id="IPR036465">
    <property type="entry name" value="vWFA_dom_sf"/>
</dbReference>
<dbReference type="InterPro" id="IPR001343">
    <property type="entry name" value="Hemolysn_Ca-bd"/>
</dbReference>
<name>A0A2X1XN51_PHODM</name>
<dbReference type="NCBIfam" id="NF033510">
    <property type="entry name" value="Ca_tandemer"/>
    <property type="match status" value="30"/>
</dbReference>
<evidence type="ECO:0000256" key="2">
    <source>
        <dbReference type="SAM" id="MobiDB-lite"/>
    </source>
</evidence>
<dbReference type="GO" id="GO:0005509">
    <property type="term" value="F:calcium ion binding"/>
    <property type="evidence" value="ECO:0007669"/>
    <property type="project" value="InterPro"/>
</dbReference>
<dbReference type="Gene3D" id="2.60.40.10">
    <property type="entry name" value="Immunoglobulins"/>
    <property type="match status" value="30"/>
</dbReference>
<protein>
    <submittedName>
        <fullName evidence="4">Serralysin</fullName>
        <ecNumber evidence="4">3.4.24.40</ecNumber>
    </submittedName>
</protein>
<feature type="region of interest" description="Disordered" evidence="2">
    <location>
        <begin position="133"/>
        <end position="152"/>
    </location>
</feature>
<dbReference type="InterPro" id="IPR011049">
    <property type="entry name" value="Serralysin-like_metalloprot_C"/>
</dbReference>
<dbReference type="Proteomes" id="UP000251647">
    <property type="component" value="Unassembled WGS sequence"/>
</dbReference>
<keyword evidence="4" id="KW-0378">Hydrolase</keyword>
<evidence type="ECO:0000313" key="4">
    <source>
        <dbReference type="EMBL" id="SPY43903.1"/>
    </source>
</evidence>
<dbReference type="SMART" id="SM00739">
    <property type="entry name" value="KOW"/>
    <property type="match status" value="12"/>
</dbReference>
<keyword evidence="1" id="KW-0106">Calcium</keyword>
<dbReference type="PRINTS" id="PR00313">
    <property type="entry name" value="CABNDNGRPT"/>
</dbReference>
<evidence type="ECO:0000259" key="3">
    <source>
        <dbReference type="PROSITE" id="PS50234"/>
    </source>
</evidence>
<dbReference type="PROSITE" id="PS50234">
    <property type="entry name" value="VWFA"/>
    <property type="match status" value="1"/>
</dbReference>
<dbReference type="RefSeq" id="WP_005305428.1">
    <property type="nucleotide sequence ID" value="NZ_UATL01000005.1"/>
</dbReference>
<reference evidence="4 5" key="1">
    <citation type="submission" date="2018-06" db="EMBL/GenBank/DDBJ databases">
        <authorList>
            <consortium name="Pathogen Informatics"/>
            <person name="Doyle S."/>
        </authorList>
    </citation>
    <scope>NUCLEOTIDE SEQUENCE [LARGE SCALE GENOMIC DNA]</scope>
    <source>
        <strain evidence="4 5">NCTC11647</strain>
    </source>
</reference>
<gene>
    <name evidence="4" type="primary">prtA</name>
    <name evidence="4" type="ORF">NCTC11647_02836</name>
</gene>
<dbReference type="SUPFAM" id="SSF53300">
    <property type="entry name" value="vWA-like"/>
    <property type="match status" value="1"/>
</dbReference>
<dbReference type="GO" id="GO:0016787">
    <property type="term" value="F:hydrolase activity"/>
    <property type="evidence" value="ECO:0007669"/>
    <property type="project" value="UniProtKB-KW"/>
</dbReference>